<comment type="catalytic activity">
    <reaction evidence="2">
        <text>2,5-diamino-6-hydroxy-4-(5-phosphoribosylamino)-pyrimidine + H2O = 2,5,6-triamino-4-hydroxypyrimidine + D-ribose 5-phosphate</text>
        <dbReference type="Rhea" id="RHEA:23436"/>
        <dbReference type="ChEBI" id="CHEBI:15377"/>
        <dbReference type="ChEBI" id="CHEBI:58614"/>
        <dbReference type="ChEBI" id="CHEBI:78346"/>
        <dbReference type="ChEBI" id="CHEBI:137796"/>
    </reaction>
</comment>
<evidence type="ECO:0000313" key="5">
    <source>
        <dbReference type="Proteomes" id="UP000254209"/>
    </source>
</evidence>
<reference evidence="4 5" key="1">
    <citation type="submission" date="2018-06" db="EMBL/GenBank/DDBJ databases">
        <authorList>
            <consortium name="Pathogen Informatics"/>
            <person name="Doyle S."/>
        </authorList>
    </citation>
    <scope>NUCLEOTIDE SEQUENCE [LARGE SCALE GENOMIC DNA]</scope>
    <source>
        <strain evidence="4 5">NCTC10283</strain>
    </source>
</reference>
<accession>A0A376BU03</accession>
<dbReference type="Proteomes" id="UP000254209">
    <property type="component" value="Unassembled WGS sequence"/>
</dbReference>
<comment type="catalytic activity">
    <reaction evidence="1">
        <text>5-amino-6-(5-phospho-D-ribosylamino)uracil + H2O = 5,6-diaminouracil + D-ribose 5-phosphate</text>
        <dbReference type="Rhea" id="RHEA:55020"/>
        <dbReference type="ChEBI" id="CHEBI:15377"/>
        <dbReference type="ChEBI" id="CHEBI:46252"/>
        <dbReference type="ChEBI" id="CHEBI:58453"/>
        <dbReference type="ChEBI" id="CHEBI:78346"/>
    </reaction>
</comment>
<feature type="domain" description="NADAR" evidence="3">
    <location>
        <begin position="34"/>
        <end position="181"/>
    </location>
</feature>
<dbReference type="SUPFAM" id="SSF143990">
    <property type="entry name" value="YbiA-like"/>
    <property type="match status" value="1"/>
</dbReference>
<dbReference type="Pfam" id="PF08719">
    <property type="entry name" value="NADAR"/>
    <property type="match status" value="1"/>
</dbReference>
<dbReference type="Gene3D" id="1.10.357.40">
    <property type="entry name" value="YbiA-like"/>
    <property type="match status" value="1"/>
</dbReference>
<keyword evidence="5" id="KW-1185">Reference proteome</keyword>
<dbReference type="CDD" id="cd15457">
    <property type="entry name" value="NADAR"/>
    <property type="match status" value="1"/>
</dbReference>
<dbReference type="OrthoDB" id="67297at2"/>
<dbReference type="AlphaFoldDB" id="A0A376BU03"/>
<sequence>MIIQNLSDLQQAHQQGKKFKYLPFWGHTPKSDNQIDKAVFSQWFPRDFVVDNIVYPTAEHFMMAKKAELFDDNAILAQILASKHPKQAKDLGRQIAHFDEQIWYQHREDIVFQANWAKFSQHEDLKAFLLNTGERILVEASPVDKTWGIGLAQDSAFLENPLKWQGLNLLGFALMKVRQQLVLSKLI</sequence>
<evidence type="ECO:0000259" key="3">
    <source>
        <dbReference type="Pfam" id="PF08719"/>
    </source>
</evidence>
<gene>
    <name evidence="4" type="primary">ybiA_2</name>
    <name evidence="4" type="ORF">NCTC10283_01975</name>
</gene>
<dbReference type="STRING" id="1120980.GCA_000745955_01708"/>
<name>A0A376BU03_9NEIS</name>
<dbReference type="NCBIfam" id="TIGR02464">
    <property type="entry name" value="ribofla_fusion"/>
    <property type="match status" value="1"/>
</dbReference>
<evidence type="ECO:0000256" key="2">
    <source>
        <dbReference type="ARBA" id="ARBA00000751"/>
    </source>
</evidence>
<evidence type="ECO:0000313" key="4">
    <source>
        <dbReference type="EMBL" id="SSY80416.1"/>
    </source>
</evidence>
<dbReference type="InterPro" id="IPR037238">
    <property type="entry name" value="YbiA-like_sf"/>
</dbReference>
<organism evidence="4 5">
    <name type="scientific">Alysiella crassa</name>
    <dbReference type="NCBI Taxonomy" id="153491"/>
    <lineage>
        <taxon>Bacteria</taxon>
        <taxon>Pseudomonadati</taxon>
        <taxon>Pseudomonadota</taxon>
        <taxon>Betaproteobacteria</taxon>
        <taxon>Neisseriales</taxon>
        <taxon>Neisseriaceae</taxon>
        <taxon>Alysiella</taxon>
    </lineage>
</organism>
<proteinExistence type="predicted"/>
<dbReference type="RefSeq" id="WP_115723682.1">
    <property type="nucleotide sequence ID" value="NZ_CP091519.2"/>
</dbReference>
<protein>
    <submittedName>
        <fullName evidence="4">Swarming motility protein ybiA</fullName>
    </submittedName>
</protein>
<dbReference type="EMBL" id="UFSO01000003">
    <property type="protein sequence ID" value="SSY80416.1"/>
    <property type="molecule type" value="Genomic_DNA"/>
</dbReference>
<evidence type="ECO:0000256" key="1">
    <source>
        <dbReference type="ARBA" id="ARBA00000022"/>
    </source>
</evidence>
<dbReference type="InterPro" id="IPR012816">
    <property type="entry name" value="NADAR"/>
</dbReference>